<dbReference type="Gene3D" id="3.30.450.40">
    <property type="match status" value="1"/>
</dbReference>
<dbReference type="Gene3D" id="1.10.10.10">
    <property type="entry name" value="Winged helix-like DNA-binding domain superfamily/Winged helix DNA-binding domain"/>
    <property type="match status" value="1"/>
</dbReference>
<keyword evidence="2 5" id="KW-0805">Transcription regulation</keyword>
<evidence type="ECO:0000313" key="8">
    <source>
        <dbReference type="EMBL" id="KFN46920.1"/>
    </source>
</evidence>
<feature type="domain" description="Heat-inducible transcription repressor HrcA C-terminal" evidence="6">
    <location>
        <begin position="107"/>
        <end position="326"/>
    </location>
</feature>
<gene>
    <name evidence="5" type="primary">hrcA</name>
    <name evidence="8" type="ORF">N787_01090</name>
</gene>
<dbReference type="NCBIfam" id="TIGR00331">
    <property type="entry name" value="hrcA"/>
    <property type="match status" value="1"/>
</dbReference>
<reference evidence="8 9" key="1">
    <citation type="submission" date="2013-09" db="EMBL/GenBank/DDBJ databases">
        <title>Genome sequencing of Arenimonas metalli.</title>
        <authorList>
            <person name="Chen F."/>
            <person name="Wang G."/>
        </authorList>
    </citation>
    <scope>NUCLEOTIDE SEQUENCE [LARGE SCALE GENOMIC DNA]</scope>
    <source>
        <strain evidence="8 9">CF5-1</strain>
    </source>
</reference>
<comment type="function">
    <text evidence="5">Negative regulator of class I heat shock genes (grpE-dnaK-dnaJ and groELS operons). Prevents heat-shock induction of these operons.</text>
</comment>
<name>A0A091BRH4_9GAMM</name>
<dbReference type="PANTHER" id="PTHR34824">
    <property type="entry name" value="HEAT-INDUCIBLE TRANSCRIPTION REPRESSOR HRCA"/>
    <property type="match status" value="1"/>
</dbReference>
<dbReference type="PATRIC" id="fig|1384056.3.peg.848"/>
<keyword evidence="9" id="KW-1185">Reference proteome</keyword>
<dbReference type="Pfam" id="PF03444">
    <property type="entry name" value="WHD_HrcA"/>
    <property type="match status" value="1"/>
</dbReference>
<evidence type="ECO:0000259" key="7">
    <source>
        <dbReference type="Pfam" id="PF03444"/>
    </source>
</evidence>
<evidence type="ECO:0000256" key="5">
    <source>
        <dbReference type="HAMAP-Rule" id="MF_00081"/>
    </source>
</evidence>
<proteinExistence type="inferred from homology"/>
<protein>
    <recommendedName>
        <fullName evidence="5">Heat-inducible transcription repressor HrcA</fullName>
    </recommendedName>
</protein>
<dbReference type="STRING" id="1384056.N787_01090"/>
<keyword evidence="3 5" id="KW-0346">Stress response</keyword>
<dbReference type="Pfam" id="PF01628">
    <property type="entry name" value="HrcA"/>
    <property type="match status" value="1"/>
</dbReference>
<dbReference type="InterPro" id="IPR036388">
    <property type="entry name" value="WH-like_DNA-bd_sf"/>
</dbReference>
<dbReference type="EMBL" id="AVCK01000012">
    <property type="protein sequence ID" value="KFN46920.1"/>
    <property type="molecule type" value="Genomic_DNA"/>
</dbReference>
<evidence type="ECO:0000256" key="3">
    <source>
        <dbReference type="ARBA" id="ARBA00023016"/>
    </source>
</evidence>
<dbReference type="HAMAP" id="MF_00081">
    <property type="entry name" value="HrcA"/>
    <property type="match status" value="1"/>
</dbReference>
<keyword evidence="4 5" id="KW-0804">Transcription</keyword>
<dbReference type="eggNOG" id="COG1420">
    <property type="taxonomic scope" value="Bacteria"/>
</dbReference>
<dbReference type="GO" id="GO:0003677">
    <property type="term" value="F:DNA binding"/>
    <property type="evidence" value="ECO:0007669"/>
    <property type="project" value="InterPro"/>
</dbReference>
<dbReference type="GO" id="GO:0045892">
    <property type="term" value="P:negative regulation of DNA-templated transcription"/>
    <property type="evidence" value="ECO:0007669"/>
    <property type="project" value="UniProtKB-UniRule"/>
</dbReference>
<keyword evidence="1 5" id="KW-0678">Repressor</keyword>
<dbReference type="SUPFAM" id="SSF46785">
    <property type="entry name" value="Winged helix' DNA-binding domain"/>
    <property type="match status" value="1"/>
</dbReference>
<comment type="similarity">
    <text evidence="5">Belongs to the HrcA family.</text>
</comment>
<dbReference type="SUPFAM" id="SSF55781">
    <property type="entry name" value="GAF domain-like"/>
    <property type="match status" value="1"/>
</dbReference>
<dbReference type="InterPro" id="IPR023120">
    <property type="entry name" value="WHTH_transcript_rep_HrcA_IDD"/>
</dbReference>
<organism evidence="8 9">
    <name type="scientific">Arenimonas metalli CF5-1</name>
    <dbReference type="NCBI Taxonomy" id="1384056"/>
    <lineage>
        <taxon>Bacteria</taxon>
        <taxon>Pseudomonadati</taxon>
        <taxon>Pseudomonadota</taxon>
        <taxon>Gammaproteobacteria</taxon>
        <taxon>Lysobacterales</taxon>
        <taxon>Lysobacteraceae</taxon>
        <taxon>Arenimonas</taxon>
    </lineage>
</organism>
<dbReference type="Gene3D" id="3.30.390.60">
    <property type="entry name" value="Heat-inducible transcription repressor hrca homolog, domain 3"/>
    <property type="match status" value="1"/>
</dbReference>
<dbReference type="InterPro" id="IPR002571">
    <property type="entry name" value="HrcA"/>
</dbReference>
<comment type="caution">
    <text evidence="8">The sequence shown here is derived from an EMBL/GenBank/DDBJ whole genome shotgun (WGS) entry which is preliminary data.</text>
</comment>
<dbReference type="OrthoDB" id="9783139at2"/>
<dbReference type="Proteomes" id="UP000029393">
    <property type="component" value="Unassembled WGS sequence"/>
</dbReference>
<dbReference type="InterPro" id="IPR005104">
    <property type="entry name" value="WHTH_HrcA_DNA-bd"/>
</dbReference>
<evidence type="ECO:0000259" key="6">
    <source>
        <dbReference type="Pfam" id="PF01628"/>
    </source>
</evidence>
<dbReference type="PANTHER" id="PTHR34824:SF1">
    <property type="entry name" value="HEAT-INDUCIBLE TRANSCRIPTION REPRESSOR HRCA"/>
    <property type="match status" value="1"/>
</dbReference>
<feature type="domain" description="Winged helix-turn-helix transcription repressor HrcA DNA-binding" evidence="7">
    <location>
        <begin position="6"/>
        <end position="76"/>
    </location>
</feature>
<dbReference type="PIRSF" id="PIRSF005485">
    <property type="entry name" value="HrcA"/>
    <property type="match status" value="1"/>
</dbReference>
<evidence type="ECO:0000256" key="2">
    <source>
        <dbReference type="ARBA" id="ARBA00023015"/>
    </source>
</evidence>
<dbReference type="RefSeq" id="WP_034211003.1">
    <property type="nucleotide sequence ID" value="NZ_AVCK01000012.1"/>
</dbReference>
<accession>A0A091BRH4</accession>
<evidence type="ECO:0000256" key="1">
    <source>
        <dbReference type="ARBA" id="ARBA00022491"/>
    </source>
</evidence>
<evidence type="ECO:0000256" key="4">
    <source>
        <dbReference type="ARBA" id="ARBA00023163"/>
    </source>
</evidence>
<dbReference type="AlphaFoldDB" id="A0A091BRH4"/>
<dbReference type="InterPro" id="IPR029016">
    <property type="entry name" value="GAF-like_dom_sf"/>
</dbReference>
<sequence length="347" mass="37895">MDLSLDPRARHLLRTLISQHIRDGEPVGSRTLARSSGLDVSPATIRNIMADLEEIGLVAAPHASAGRIPTPQGYRVFVDSLLQVKPVQEAEFSQMRANLAPGAGTQALLSNTTELLSAMSQFVGVVTVPQRGQFAFRHIDFVPLDGQRVLVILVFTDNEVQNRIITPRRAYTPSELEQTANFLNAHFAGRSLKEIRATLLRDLRDTRSEMERLLSAAVELSEQALGEGGQDDMLLAGQTRLMGVQELSDLDRLRELFEAFARKREILQLLERTIHAQGVRVFIGEETGLASMDGCTVVTAPYGSNGRVLGVLGVIGPTRMAYERVIPMVQATADLLGAALNPETPAP</sequence>
<dbReference type="InterPro" id="IPR036390">
    <property type="entry name" value="WH_DNA-bd_sf"/>
</dbReference>
<evidence type="ECO:0000313" key="9">
    <source>
        <dbReference type="Proteomes" id="UP000029393"/>
    </source>
</evidence>
<dbReference type="InterPro" id="IPR021153">
    <property type="entry name" value="HrcA_C"/>
</dbReference>